<feature type="transmembrane region" description="Helical" evidence="1">
    <location>
        <begin position="107"/>
        <end position="125"/>
    </location>
</feature>
<gene>
    <name evidence="2" type="ORF">TBC1_111146</name>
</gene>
<reference evidence="2" key="1">
    <citation type="journal article" date="2015" name="Genome Announc.">
        <title>Draft Genome Sequence of Bacteroidales Strain TBC1, a Novel Isolate from a Methanogenic Wastewater Treatment System.</title>
        <authorList>
            <person name="Tourlousse D.M."/>
            <person name="Matsuura N."/>
            <person name="Sun L."/>
            <person name="Toyonaga M."/>
            <person name="Kuroda K."/>
            <person name="Ohashi A."/>
            <person name="Cruz R."/>
            <person name="Yamaguchi T."/>
            <person name="Sekiguchi Y."/>
        </authorList>
    </citation>
    <scope>NUCLEOTIDE SEQUENCE [LARGE SCALE GENOMIC DNA]</scope>
    <source>
        <strain evidence="2">TBC1</strain>
    </source>
</reference>
<keyword evidence="1" id="KW-1133">Transmembrane helix</keyword>
<organism evidence="2">
    <name type="scientific">Lentimicrobium saccharophilum</name>
    <dbReference type="NCBI Taxonomy" id="1678841"/>
    <lineage>
        <taxon>Bacteria</taxon>
        <taxon>Pseudomonadati</taxon>
        <taxon>Bacteroidota</taxon>
        <taxon>Bacteroidia</taxon>
        <taxon>Bacteroidales</taxon>
        <taxon>Lentimicrobiaceae</taxon>
        <taxon>Lentimicrobium</taxon>
    </lineage>
</organism>
<evidence type="ECO:0000313" key="3">
    <source>
        <dbReference type="Proteomes" id="UP000053091"/>
    </source>
</evidence>
<dbReference type="EMBL" id="DF968182">
    <property type="protein sequence ID" value="GAP43004.1"/>
    <property type="molecule type" value="Genomic_DNA"/>
</dbReference>
<name>A0A0S7BR58_9BACT</name>
<dbReference type="OrthoDB" id="5360192at2"/>
<keyword evidence="3" id="KW-1185">Reference proteome</keyword>
<keyword evidence="1" id="KW-0812">Transmembrane</keyword>
<sequence length="135" mass="15798">MEESTFDAKHDKNAPYWAAALVFFGILGLSTIWIDFGKFWKGYLLDMAGPAWNYILFRGLFTYKTNNSWTRFFSPNRTLVIFLIVCFGIETLQYFKIYDSTFDTWDFLAYISVLVPVFLIDKSSIKKSRNTPHNT</sequence>
<evidence type="ECO:0000313" key="2">
    <source>
        <dbReference type="EMBL" id="GAP43004.1"/>
    </source>
</evidence>
<dbReference type="STRING" id="1678841.TBC1_111146"/>
<protein>
    <submittedName>
        <fullName evidence="2">Uncharacterized protein</fullName>
    </submittedName>
</protein>
<dbReference type="AlphaFoldDB" id="A0A0S7BR58"/>
<accession>A0A0S7BR58</accession>
<proteinExistence type="predicted"/>
<feature type="transmembrane region" description="Helical" evidence="1">
    <location>
        <begin position="16"/>
        <end position="34"/>
    </location>
</feature>
<evidence type="ECO:0000256" key="1">
    <source>
        <dbReference type="SAM" id="Phobius"/>
    </source>
</evidence>
<keyword evidence="1" id="KW-0472">Membrane</keyword>
<feature type="transmembrane region" description="Helical" evidence="1">
    <location>
        <begin position="78"/>
        <end position="95"/>
    </location>
</feature>
<dbReference type="RefSeq" id="WP_062039662.1">
    <property type="nucleotide sequence ID" value="NZ_DF968182.1"/>
</dbReference>
<dbReference type="Proteomes" id="UP000053091">
    <property type="component" value="Unassembled WGS sequence"/>
</dbReference>